<dbReference type="EMBL" id="JAAAJA010000095">
    <property type="protein sequence ID" value="KAG0262558.1"/>
    <property type="molecule type" value="Genomic_DNA"/>
</dbReference>
<feature type="compositionally biased region" description="Basic and acidic residues" evidence="1">
    <location>
        <begin position="459"/>
        <end position="474"/>
    </location>
</feature>
<gene>
    <name evidence="2" type="ORF">BG011_010060</name>
</gene>
<feature type="compositionally biased region" description="Low complexity" evidence="1">
    <location>
        <begin position="243"/>
        <end position="259"/>
    </location>
</feature>
<keyword evidence="3" id="KW-1185">Reference proteome</keyword>
<dbReference type="OrthoDB" id="2404318at2759"/>
<evidence type="ECO:0000256" key="1">
    <source>
        <dbReference type="SAM" id="MobiDB-lite"/>
    </source>
</evidence>
<feature type="region of interest" description="Disordered" evidence="1">
    <location>
        <begin position="147"/>
        <end position="184"/>
    </location>
</feature>
<dbReference type="Proteomes" id="UP000726737">
    <property type="component" value="Unassembled WGS sequence"/>
</dbReference>
<protein>
    <submittedName>
        <fullName evidence="2">Uncharacterized protein</fullName>
    </submittedName>
</protein>
<feature type="compositionally biased region" description="Basic and acidic residues" evidence="1">
    <location>
        <begin position="436"/>
        <end position="449"/>
    </location>
</feature>
<feature type="compositionally biased region" description="Acidic residues" evidence="1">
    <location>
        <begin position="393"/>
        <end position="402"/>
    </location>
</feature>
<feature type="region of interest" description="Disordered" evidence="1">
    <location>
        <begin position="310"/>
        <end position="487"/>
    </location>
</feature>
<dbReference type="AlphaFoldDB" id="A0A9P6QBB3"/>
<feature type="compositionally biased region" description="Polar residues" evidence="1">
    <location>
        <begin position="475"/>
        <end position="487"/>
    </location>
</feature>
<feature type="compositionally biased region" description="Low complexity" evidence="1">
    <location>
        <begin position="316"/>
        <end position="339"/>
    </location>
</feature>
<reference evidence="2" key="1">
    <citation type="journal article" date="2020" name="Fungal Divers.">
        <title>Resolving the Mortierellaceae phylogeny through synthesis of multi-gene phylogenetics and phylogenomics.</title>
        <authorList>
            <person name="Vandepol N."/>
            <person name="Liber J."/>
            <person name="Desiro A."/>
            <person name="Na H."/>
            <person name="Kennedy M."/>
            <person name="Barry K."/>
            <person name="Grigoriev I.V."/>
            <person name="Miller A.N."/>
            <person name="O'Donnell K."/>
            <person name="Stajich J.E."/>
            <person name="Bonito G."/>
        </authorList>
    </citation>
    <scope>NUCLEOTIDE SEQUENCE</scope>
    <source>
        <strain evidence="2">KOD948</strain>
    </source>
</reference>
<feature type="compositionally biased region" description="Low complexity" evidence="1">
    <location>
        <begin position="383"/>
        <end position="392"/>
    </location>
</feature>
<evidence type="ECO:0000313" key="3">
    <source>
        <dbReference type="Proteomes" id="UP000726737"/>
    </source>
</evidence>
<sequence length="583" mass="63387">MSNNDDDRKQRFRFHRDDEILLLEIVLRAKPCPYKISSRDGSIMVAWNTIAEEFKGLCKPRSDGKLPYSRTCRTRCDKMIVDYLAMQATPTLRNQKHEMREDQIKYELLGRLATLIGKGTNPSPPESTITNPLDVSTGPVAGLLIPGGLMPQGSTSTNPTANDPQLHYYSSPQQRGSAASQVSATAMTPQTLANIGNNNNQTGNQSTSQLLAASRILLSASGMSGINNSHSQDTSPDPFSVASPQLGMSSQSPSQPQSPAKTQNLRKRRANNNNVASGTKGQGAAATAPATASVAATEAAMATSVGQDSFNYQQRTTPSASSSTATTAGNNSSSLTSNTKRLRSGKTTLPTIQPKAPGAVNTYSQQNTNQQNNGHHSNHAHSSRSGASASEAVEVDNDDNNEQQEKDVEADNDDGEDVGGYQHNQDAFDDGYGGDYNHEADTPDSRKYEFASPSLPQNDGRDARASSKWAEKRSSNSSPAQSFTFKRQASFQGRNMVNFGAQRQFRDNTGDSSESSPYMGSGFGAGWFLAPSQMTAEDRTHLMRTLALEEQRVRVEVDKIALERERLALERTRLEWEMRRMSK</sequence>
<organism evidence="2 3">
    <name type="scientific">Mortierella polycephala</name>
    <dbReference type="NCBI Taxonomy" id="41804"/>
    <lineage>
        <taxon>Eukaryota</taxon>
        <taxon>Fungi</taxon>
        <taxon>Fungi incertae sedis</taxon>
        <taxon>Mucoromycota</taxon>
        <taxon>Mortierellomycotina</taxon>
        <taxon>Mortierellomycetes</taxon>
        <taxon>Mortierellales</taxon>
        <taxon>Mortierellaceae</taxon>
        <taxon>Mortierella</taxon>
    </lineage>
</organism>
<feature type="region of interest" description="Disordered" evidence="1">
    <location>
        <begin position="224"/>
        <end position="267"/>
    </location>
</feature>
<comment type="caution">
    <text evidence="2">The sequence shown here is derived from an EMBL/GenBank/DDBJ whole genome shotgun (WGS) entry which is preliminary data.</text>
</comment>
<feature type="compositionally biased region" description="Low complexity" evidence="1">
    <location>
        <begin position="364"/>
        <end position="375"/>
    </location>
</feature>
<evidence type="ECO:0000313" key="2">
    <source>
        <dbReference type="EMBL" id="KAG0262558.1"/>
    </source>
</evidence>
<feature type="compositionally biased region" description="Polar residues" evidence="1">
    <location>
        <begin position="152"/>
        <end position="184"/>
    </location>
</feature>
<feature type="compositionally biased region" description="Polar residues" evidence="1">
    <location>
        <begin position="224"/>
        <end position="237"/>
    </location>
</feature>
<name>A0A9P6QBB3_9FUNG</name>
<accession>A0A9P6QBB3</accession>
<proteinExistence type="predicted"/>